<proteinExistence type="predicted"/>
<keyword evidence="1" id="KW-0732">Signal</keyword>
<feature type="signal peptide" evidence="1">
    <location>
        <begin position="1"/>
        <end position="20"/>
    </location>
</feature>
<feature type="domain" description="DUF4097" evidence="2">
    <location>
        <begin position="114"/>
        <end position="234"/>
    </location>
</feature>
<keyword evidence="4" id="KW-1185">Reference proteome</keyword>
<accession>A0A1C6RJY6</accession>
<gene>
    <name evidence="3" type="ORF">GA0070616_1260</name>
</gene>
<dbReference type="AlphaFoldDB" id="A0A1C6RJY6"/>
<dbReference type="Proteomes" id="UP000199699">
    <property type="component" value="Unassembled WGS sequence"/>
</dbReference>
<evidence type="ECO:0000259" key="2">
    <source>
        <dbReference type="Pfam" id="PF13349"/>
    </source>
</evidence>
<dbReference type="PROSITE" id="PS51257">
    <property type="entry name" value="PROKAR_LIPOPROTEIN"/>
    <property type="match status" value="1"/>
</dbReference>
<dbReference type="STRING" id="145857.GA0070616_1260"/>
<evidence type="ECO:0000313" key="3">
    <source>
        <dbReference type="EMBL" id="SCL17362.1"/>
    </source>
</evidence>
<dbReference type="RefSeq" id="WP_175439992.1">
    <property type="nucleotide sequence ID" value="NZ_FMHT01000003.1"/>
</dbReference>
<organism evidence="3 4">
    <name type="scientific">Micromonospora nigra</name>
    <dbReference type="NCBI Taxonomy" id="145857"/>
    <lineage>
        <taxon>Bacteria</taxon>
        <taxon>Bacillati</taxon>
        <taxon>Actinomycetota</taxon>
        <taxon>Actinomycetes</taxon>
        <taxon>Micromonosporales</taxon>
        <taxon>Micromonosporaceae</taxon>
        <taxon>Micromonospora</taxon>
    </lineage>
</organism>
<feature type="chain" id="PRO_5038814378" evidence="1">
    <location>
        <begin position="21"/>
        <end position="258"/>
    </location>
</feature>
<dbReference type="Gene3D" id="2.160.20.120">
    <property type="match status" value="1"/>
</dbReference>
<dbReference type="Pfam" id="PF13349">
    <property type="entry name" value="DUF4097"/>
    <property type="match status" value="1"/>
</dbReference>
<reference evidence="3 4" key="1">
    <citation type="submission" date="2016-06" db="EMBL/GenBank/DDBJ databases">
        <authorList>
            <person name="Kjaerup R.B."/>
            <person name="Dalgaard T.S."/>
            <person name="Juul-Madsen H.R."/>
        </authorList>
    </citation>
    <scope>NUCLEOTIDE SEQUENCE [LARGE SCALE GENOMIC DNA]</scope>
    <source>
        <strain evidence="3 4">DSM 43818</strain>
    </source>
</reference>
<sequence length="258" mass="26176">MALHRIVAATAATAALIVLAGCDNLSFRQLDFDTVEPVKVTSVRVLPGAGDVVVRASGDPAEVRVKRSLRYQGTQPDATYEVTGGELVLDTDCGNLCSISYEVTVGAGVAVEGESGAGNVDLSGVGAVQLRVGSGNVRIAGAGGAVRVETGSGYIEVYDVAAPVTLRASSGNVTATRIAGRVDAEASSGHVTVELDQPNSVRAHASSGDVEVTVPAAAYQVRSEAGSGDVELGVLHRLGAPLVLDVATGSGDIRVIQR</sequence>
<protein>
    <submittedName>
        <fullName evidence="3">Putative adhesin</fullName>
    </submittedName>
</protein>
<evidence type="ECO:0000256" key="1">
    <source>
        <dbReference type="SAM" id="SignalP"/>
    </source>
</evidence>
<dbReference type="EMBL" id="FMHT01000003">
    <property type="protein sequence ID" value="SCL17362.1"/>
    <property type="molecule type" value="Genomic_DNA"/>
</dbReference>
<name>A0A1C6RJY6_9ACTN</name>
<evidence type="ECO:0000313" key="4">
    <source>
        <dbReference type="Proteomes" id="UP000199699"/>
    </source>
</evidence>
<dbReference type="InterPro" id="IPR025164">
    <property type="entry name" value="Toastrack_DUF4097"/>
</dbReference>